<keyword evidence="1" id="KW-0472">Membrane</keyword>
<feature type="transmembrane region" description="Helical" evidence="1">
    <location>
        <begin position="65"/>
        <end position="83"/>
    </location>
</feature>
<keyword evidence="3" id="KW-1185">Reference proteome</keyword>
<dbReference type="EMBL" id="CP126213">
    <property type="protein sequence ID" value="WIA15688.1"/>
    <property type="molecule type" value="Genomic_DNA"/>
</dbReference>
<gene>
    <name evidence="2" type="ORF">OEZ85_002313</name>
</gene>
<protein>
    <recommendedName>
        <fullName evidence="4">H(+)-exporting diphosphatase</fullName>
    </recommendedName>
</protein>
<keyword evidence="1" id="KW-0812">Transmembrane</keyword>
<evidence type="ECO:0000313" key="3">
    <source>
        <dbReference type="Proteomes" id="UP001244341"/>
    </source>
</evidence>
<feature type="transmembrane region" description="Helical" evidence="1">
    <location>
        <begin position="158"/>
        <end position="177"/>
    </location>
</feature>
<evidence type="ECO:0008006" key="4">
    <source>
        <dbReference type="Google" id="ProtNLM"/>
    </source>
</evidence>
<keyword evidence="1" id="KW-1133">Transmembrane helix</keyword>
<evidence type="ECO:0000313" key="2">
    <source>
        <dbReference type="EMBL" id="WIA15688.1"/>
    </source>
</evidence>
<name>A0ABY8U2K7_TETOB</name>
<accession>A0ABY8U2K7</accession>
<dbReference type="Proteomes" id="UP001244341">
    <property type="component" value="Chromosome 6b"/>
</dbReference>
<sequence>MASQGLQELASLLPGGTYITFTVLAQLTTSGANMTARMMEPDCDCSNKKDSCDSHYVCGPGYWEMSVALLIITATIVFVLAWYGEDLKSKKAQVAAANAKFTAKLAAMSAAELRRKYAELVIQQVVRAFGGVGIFMVLALFTPPVSTCLLPPCGLPPVVVAVVPLLVSFAVSAFVTVKDKFVHRLVFAFDWWMHPEDREPGRWSVLTNGVKLNREMAAEGVV</sequence>
<organism evidence="2 3">
    <name type="scientific">Tetradesmus obliquus</name>
    <name type="common">Green alga</name>
    <name type="synonym">Acutodesmus obliquus</name>
    <dbReference type="NCBI Taxonomy" id="3088"/>
    <lineage>
        <taxon>Eukaryota</taxon>
        <taxon>Viridiplantae</taxon>
        <taxon>Chlorophyta</taxon>
        <taxon>core chlorophytes</taxon>
        <taxon>Chlorophyceae</taxon>
        <taxon>CS clade</taxon>
        <taxon>Sphaeropleales</taxon>
        <taxon>Scenedesmaceae</taxon>
        <taxon>Tetradesmus</taxon>
    </lineage>
</organism>
<reference evidence="2 3" key="1">
    <citation type="submission" date="2023-05" db="EMBL/GenBank/DDBJ databases">
        <title>A 100% complete, gapless, phased diploid assembly of the Scenedesmus obliquus UTEX 3031 genome.</title>
        <authorList>
            <person name="Biondi T.C."/>
            <person name="Hanschen E.R."/>
            <person name="Kwon T."/>
            <person name="Eng W."/>
            <person name="Kruse C.P.S."/>
            <person name="Koehler S.I."/>
            <person name="Kunde Y."/>
            <person name="Gleasner C.D."/>
            <person name="You Mak K.T."/>
            <person name="Polle J."/>
            <person name="Hovde B.T."/>
            <person name="Starkenburg S.R."/>
        </authorList>
    </citation>
    <scope>NUCLEOTIDE SEQUENCE [LARGE SCALE GENOMIC DNA]</scope>
    <source>
        <strain evidence="2 3">DOE0152z</strain>
    </source>
</reference>
<evidence type="ECO:0000256" key="1">
    <source>
        <dbReference type="SAM" id="Phobius"/>
    </source>
</evidence>
<proteinExistence type="predicted"/>
<feature type="transmembrane region" description="Helical" evidence="1">
    <location>
        <begin position="125"/>
        <end position="146"/>
    </location>
</feature>